<name>A0A919J9Q8_9ACTN</name>
<evidence type="ECO:0000313" key="2">
    <source>
        <dbReference type="Proteomes" id="UP000598174"/>
    </source>
</evidence>
<proteinExistence type="predicted"/>
<keyword evidence="2" id="KW-1185">Reference proteome</keyword>
<sequence>MDTPDHIIVAEYSYGLEPREIELCTGEEAAREALKVSRTYAEESGIPVAYRLFRLVEVQA</sequence>
<dbReference type="AlphaFoldDB" id="A0A919J9Q8"/>
<reference evidence="1" key="1">
    <citation type="submission" date="2021-01" db="EMBL/GenBank/DDBJ databases">
        <title>Whole genome shotgun sequence of Actinoplanes ferrugineus NBRC 15555.</title>
        <authorList>
            <person name="Komaki H."/>
            <person name="Tamura T."/>
        </authorList>
    </citation>
    <scope>NUCLEOTIDE SEQUENCE</scope>
    <source>
        <strain evidence="1">NBRC 15555</strain>
    </source>
</reference>
<accession>A0A919J9Q8</accession>
<dbReference type="EMBL" id="BOMM01000098">
    <property type="protein sequence ID" value="GIE16748.1"/>
    <property type="molecule type" value="Genomic_DNA"/>
</dbReference>
<dbReference type="Proteomes" id="UP000598174">
    <property type="component" value="Unassembled WGS sequence"/>
</dbReference>
<evidence type="ECO:0000313" key="1">
    <source>
        <dbReference type="EMBL" id="GIE16748.1"/>
    </source>
</evidence>
<dbReference type="RefSeq" id="WP_203823069.1">
    <property type="nucleotide sequence ID" value="NZ_BAAABP010000067.1"/>
</dbReference>
<comment type="caution">
    <text evidence="1">The sequence shown here is derived from an EMBL/GenBank/DDBJ whole genome shotgun (WGS) entry which is preliminary data.</text>
</comment>
<protein>
    <submittedName>
        <fullName evidence="1">Uncharacterized protein</fullName>
    </submittedName>
</protein>
<gene>
    <name evidence="1" type="ORF">Afe05nite_85880</name>
</gene>
<organism evidence="1 2">
    <name type="scientific">Paractinoplanes ferrugineus</name>
    <dbReference type="NCBI Taxonomy" id="113564"/>
    <lineage>
        <taxon>Bacteria</taxon>
        <taxon>Bacillati</taxon>
        <taxon>Actinomycetota</taxon>
        <taxon>Actinomycetes</taxon>
        <taxon>Micromonosporales</taxon>
        <taxon>Micromonosporaceae</taxon>
        <taxon>Paractinoplanes</taxon>
    </lineage>
</organism>